<dbReference type="Gene3D" id="3.40.50.300">
    <property type="entry name" value="P-loop containing nucleotide triphosphate hydrolases"/>
    <property type="match status" value="1"/>
</dbReference>
<dbReference type="Pfam" id="PF00488">
    <property type="entry name" value="MutS_V"/>
    <property type="match status" value="1"/>
</dbReference>
<dbReference type="InterPro" id="IPR007861">
    <property type="entry name" value="DNA_mismatch_repair_MutS_clamp"/>
</dbReference>
<dbReference type="NCBIfam" id="NF003810">
    <property type="entry name" value="PRK05399.1"/>
    <property type="match status" value="1"/>
</dbReference>
<feature type="compositionally biased region" description="Acidic residues" evidence="10">
    <location>
        <begin position="176"/>
        <end position="201"/>
    </location>
</feature>
<evidence type="ECO:0000256" key="10">
    <source>
        <dbReference type="SAM" id="MobiDB-lite"/>
    </source>
</evidence>
<dbReference type="GO" id="GO:0140664">
    <property type="term" value="F:ATP-dependent DNA damage sensor activity"/>
    <property type="evidence" value="ECO:0007669"/>
    <property type="project" value="InterPro"/>
</dbReference>
<dbReference type="SUPFAM" id="SSF55271">
    <property type="entry name" value="DNA repair protein MutS, domain I"/>
    <property type="match status" value="1"/>
</dbReference>
<keyword evidence="5 8" id="KW-0067">ATP-binding</keyword>
<evidence type="ECO:0000256" key="6">
    <source>
        <dbReference type="ARBA" id="ARBA00023125"/>
    </source>
</evidence>
<dbReference type="InterPro" id="IPR000432">
    <property type="entry name" value="DNA_mismatch_repair_MutS_C"/>
</dbReference>
<feature type="region of interest" description="Disordered" evidence="10">
    <location>
        <begin position="22"/>
        <end position="61"/>
    </location>
</feature>
<proteinExistence type="inferred from homology"/>
<dbReference type="PANTHER" id="PTHR11361">
    <property type="entry name" value="DNA MISMATCH REPAIR PROTEIN MUTS FAMILY MEMBER"/>
    <property type="match status" value="1"/>
</dbReference>
<evidence type="ECO:0000256" key="1">
    <source>
        <dbReference type="ARBA" id="ARBA00004123"/>
    </source>
</evidence>
<dbReference type="Gene3D" id="2.30.30.140">
    <property type="match status" value="1"/>
</dbReference>
<keyword evidence="8 9" id="KW-0234">DNA repair</keyword>
<evidence type="ECO:0000256" key="4">
    <source>
        <dbReference type="ARBA" id="ARBA00022763"/>
    </source>
</evidence>
<keyword evidence="13" id="KW-1185">Reference proteome</keyword>
<feature type="compositionally biased region" description="Low complexity" evidence="10">
    <location>
        <begin position="336"/>
        <end position="350"/>
    </location>
</feature>
<dbReference type="CDD" id="cd03286">
    <property type="entry name" value="ABC_MSH6_euk"/>
    <property type="match status" value="1"/>
</dbReference>
<evidence type="ECO:0000259" key="11">
    <source>
        <dbReference type="PROSITE" id="PS50812"/>
    </source>
</evidence>
<accession>A0A210Q7C0</accession>
<organism evidence="12 13">
    <name type="scientific">Mizuhopecten yessoensis</name>
    <name type="common">Japanese scallop</name>
    <name type="synonym">Patinopecten yessoensis</name>
    <dbReference type="NCBI Taxonomy" id="6573"/>
    <lineage>
        <taxon>Eukaryota</taxon>
        <taxon>Metazoa</taxon>
        <taxon>Spiralia</taxon>
        <taxon>Lophotrochozoa</taxon>
        <taxon>Mollusca</taxon>
        <taxon>Bivalvia</taxon>
        <taxon>Autobranchia</taxon>
        <taxon>Pteriomorphia</taxon>
        <taxon>Pectinida</taxon>
        <taxon>Pectinoidea</taxon>
        <taxon>Pectinidae</taxon>
        <taxon>Mizuhopecten</taxon>
    </lineage>
</organism>
<comment type="similarity">
    <text evidence="2 8 9">Belongs to the DNA mismatch repair MutS family.</text>
</comment>
<name>A0A210Q7C0_MIZYE</name>
<dbReference type="GO" id="GO:0032301">
    <property type="term" value="C:MutSalpha complex"/>
    <property type="evidence" value="ECO:0007669"/>
    <property type="project" value="TreeGrafter"/>
</dbReference>
<dbReference type="GO" id="GO:0005524">
    <property type="term" value="F:ATP binding"/>
    <property type="evidence" value="ECO:0007669"/>
    <property type="project" value="UniProtKB-UniRule"/>
</dbReference>
<dbReference type="FunFam" id="1.10.1420.10:FF:000005">
    <property type="entry name" value="DNA mismatch repair protein"/>
    <property type="match status" value="1"/>
</dbReference>
<keyword evidence="7" id="KW-0539">Nucleus</keyword>
<dbReference type="InterPro" id="IPR036678">
    <property type="entry name" value="MutS_con_dom_sf"/>
</dbReference>
<dbReference type="Gene3D" id="3.30.420.110">
    <property type="entry name" value="MutS, connector domain"/>
    <property type="match status" value="1"/>
</dbReference>
<dbReference type="Pfam" id="PF00855">
    <property type="entry name" value="PWWP"/>
    <property type="match status" value="1"/>
</dbReference>
<dbReference type="InterPro" id="IPR000313">
    <property type="entry name" value="PWWP_dom"/>
</dbReference>
<dbReference type="GO" id="GO:0051053">
    <property type="term" value="P:negative regulation of DNA metabolic process"/>
    <property type="evidence" value="ECO:0007669"/>
    <property type="project" value="UniProtKB-ARBA"/>
</dbReference>
<dbReference type="PROSITE" id="PS50812">
    <property type="entry name" value="PWWP"/>
    <property type="match status" value="1"/>
</dbReference>
<dbReference type="Pfam" id="PF01624">
    <property type="entry name" value="MutS_I"/>
    <property type="match status" value="1"/>
</dbReference>
<dbReference type="InterPro" id="IPR007696">
    <property type="entry name" value="DNA_mismatch_repair_MutS_core"/>
</dbReference>
<feature type="compositionally biased region" description="Basic residues" evidence="10">
    <location>
        <begin position="217"/>
        <end position="246"/>
    </location>
</feature>
<dbReference type="PROSITE" id="PS00486">
    <property type="entry name" value="DNA_MISMATCH_REPAIR_2"/>
    <property type="match status" value="1"/>
</dbReference>
<dbReference type="InterPro" id="IPR007695">
    <property type="entry name" value="DNA_mismatch_repair_MutS-lik_N"/>
</dbReference>
<dbReference type="PANTHER" id="PTHR11361:SF148">
    <property type="entry name" value="DNA MISMATCH REPAIR PROTEIN MSH6"/>
    <property type="match status" value="1"/>
</dbReference>
<dbReference type="InterPro" id="IPR027417">
    <property type="entry name" value="P-loop_NTPase"/>
</dbReference>
<dbReference type="SUPFAM" id="SSF53150">
    <property type="entry name" value="DNA repair protein MutS, domain II"/>
    <property type="match status" value="1"/>
</dbReference>
<dbReference type="InterPro" id="IPR016151">
    <property type="entry name" value="DNA_mismatch_repair_MutS_N"/>
</dbReference>
<evidence type="ECO:0000256" key="2">
    <source>
        <dbReference type="ARBA" id="ARBA00006271"/>
    </source>
</evidence>
<evidence type="ECO:0000313" key="13">
    <source>
        <dbReference type="Proteomes" id="UP000242188"/>
    </source>
</evidence>
<evidence type="ECO:0000256" key="7">
    <source>
        <dbReference type="ARBA" id="ARBA00023242"/>
    </source>
</evidence>
<dbReference type="FunFam" id="3.30.420.110:FF:000004">
    <property type="entry name" value="DNA mismatch repair protein"/>
    <property type="match status" value="1"/>
</dbReference>
<gene>
    <name evidence="12" type="ORF">KP79_PYT23853</name>
</gene>
<keyword evidence="4 8" id="KW-0227">DNA damage</keyword>
<dbReference type="Gene3D" id="1.10.1420.10">
    <property type="match status" value="2"/>
</dbReference>
<evidence type="ECO:0000256" key="9">
    <source>
        <dbReference type="RuleBase" id="RU003756"/>
    </source>
</evidence>
<dbReference type="GO" id="GO:0030983">
    <property type="term" value="F:mismatched DNA binding"/>
    <property type="evidence" value="ECO:0007669"/>
    <property type="project" value="UniProtKB-UniRule"/>
</dbReference>
<dbReference type="InterPro" id="IPR036187">
    <property type="entry name" value="DNA_mismatch_repair_MutS_sf"/>
</dbReference>
<dbReference type="SUPFAM" id="SSF63748">
    <property type="entry name" value="Tudor/PWWP/MBT"/>
    <property type="match status" value="1"/>
</dbReference>
<dbReference type="Pfam" id="PF05190">
    <property type="entry name" value="MutS_IV"/>
    <property type="match status" value="1"/>
</dbReference>
<feature type="compositionally biased region" description="Acidic residues" evidence="10">
    <location>
        <begin position="276"/>
        <end position="296"/>
    </location>
</feature>
<keyword evidence="6 8" id="KW-0238">DNA-binding</keyword>
<dbReference type="STRING" id="6573.A0A210Q7C0"/>
<dbReference type="FunFam" id="3.40.1170.10:FF:000002">
    <property type="entry name" value="DNA mismatch repair protein"/>
    <property type="match status" value="1"/>
</dbReference>
<dbReference type="InterPro" id="IPR007860">
    <property type="entry name" value="DNA_mmatch_repair_MutS_con_dom"/>
</dbReference>
<comment type="subcellular location">
    <subcellularLocation>
        <location evidence="1">Nucleus</location>
    </subcellularLocation>
</comment>
<dbReference type="SUPFAM" id="SSF52540">
    <property type="entry name" value="P-loop containing nucleoside triphosphate hydrolases"/>
    <property type="match status" value="1"/>
</dbReference>
<evidence type="ECO:0000256" key="5">
    <source>
        <dbReference type="ARBA" id="ARBA00022840"/>
    </source>
</evidence>
<evidence type="ECO:0000256" key="3">
    <source>
        <dbReference type="ARBA" id="ARBA00022741"/>
    </source>
</evidence>
<keyword evidence="3 8" id="KW-0547">Nucleotide-binding</keyword>
<protein>
    <recommendedName>
        <fullName evidence="8">DNA mismatch repair protein</fullName>
    </recommendedName>
</protein>
<dbReference type="InterPro" id="IPR017261">
    <property type="entry name" value="DNA_mismatch_repair_MutS/MSH"/>
</dbReference>
<feature type="domain" description="PWWP" evidence="11">
    <location>
        <begin position="70"/>
        <end position="131"/>
    </location>
</feature>
<reference evidence="12 13" key="1">
    <citation type="journal article" date="2017" name="Nat. Ecol. Evol.">
        <title>Scallop genome provides insights into evolution of bilaterian karyotype and development.</title>
        <authorList>
            <person name="Wang S."/>
            <person name="Zhang J."/>
            <person name="Jiao W."/>
            <person name="Li J."/>
            <person name="Xun X."/>
            <person name="Sun Y."/>
            <person name="Guo X."/>
            <person name="Huan P."/>
            <person name="Dong B."/>
            <person name="Zhang L."/>
            <person name="Hu X."/>
            <person name="Sun X."/>
            <person name="Wang J."/>
            <person name="Zhao C."/>
            <person name="Wang Y."/>
            <person name="Wang D."/>
            <person name="Huang X."/>
            <person name="Wang R."/>
            <person name="Lv J."/>
            <person name="Li Y."/>
            <person name="Zhang Z."/>
            <person name="Liu B."/>
            <person name="Lu W."/>
            <person name="Hui Y."/>
            <person name="Liang J."/>
            <person name="Zhou Z."/>
            <person name="Hou R."/>
            <person name="Li X."/>
            <person name="Liu Y."/>
            <person name="Li H."/>
            <person name="Ning X."/>
            <person name="Lin Y."/>
            <person name="Zhao L."/>
            <person name="Xing Q."/>
            <person name="Dou J."/>
            <person name="Li Y."/>
            <person name="Mao J."/>
            <person name="Guo H."/>
            <person name="Dou H."/>
            <person name="Li T."/>
            <person name="Mu C."/>
            <person name="Jiang W."/>
            <person name="Fu Q."/>
            <person name="Fu X."/>
            <person name="Miao Y."/>
            <person name="Liu J."/>
            <person name="Yu Q."/>
            <person name="Li R."/>
            <person name="Liao H."/>
            <person name="Li X."/>
            <person name="Kong Y."/>
            <person name="Jiang Z."/>
            <person name="Chourrout D."/>
            <person name="Li R."/>
            <person name="Bao Z."/>
        </authorList>
    </citation>
    <scope>NUCLEOTIDE SEQUENCE [LARGE SCALE GENOMIC DNA]</scope>
    <source>
        <strain evidence="12 13">PY_sf001</strain>
    </source>
</reference>
<comment type="function">
    <text evidence="8 9">Component of the post-replicative DNA mismatch repair system (MMR).</text>
</comment>
<dbReference type="Pfam" id="PF05188">
    <property type="entry name" value="MutS_II"/>
    <property type="match status" value="1"/>
</dbReference>
<dbReference type="PIRSF" id="PIRSF037677">
    <property type="entry name" value="DNA_mis_repair_Msh6"/>
    <property type="match status" value="1"/>
</dbReference>
<dbReference type="EMBL" id="NEDP02004717">
    <property type="protein sequence ID" value="OWF44615.1"/>
    <property type="molecule type" value="Genomic_DNA"/>
</dbReference>
<dbReference type="InterPro" id="IPR045076">
    <property type="entry name" value="MutS"/>
</dbReference>
<dbReference type="GO" id="GO:0006298">
    <property type="term" value="P:mismatch repair"/>
    <property type="evidence" value="ECO:0007669"/>
    <property type="project" value="InterPro"/>
</dbReference>
<feature type="compositionally biased region" description="Polar residues" evidence="10">
    <location>
        <begin position="42"/>
        <end position="61"/>
    </location>
</feature>
<dbReference type="SMART" id="SM00534">
    <property type="entry name" value="MUTSac"/>
    <property type="match status" value="1"/>
</dbReference>
<sequence>MGPKQTPAKKSNTLFSYFNKSPVVKQSSTPKTDDKDILSPKRSPNQKSSSPGSATPTSKQTGMVFSGFAVGDLTWTKLEGYPWWPSMVCTHPTDNIHFKGGKNPQVHVQFFDDPVSRAWIKAKNVHHYKGSNDKEYQMGGQFFSHNPKVKQGTCEADKAIKLSLEERLKLVVELQPSDEEEEEESMDLDPDIFDDEMDEETDNSKENVSTTEDKEKKKPSKSPRKTPKKDSNKRRSTRTPKPKRRRIIENHDSEEESGDEFKLKVDSDEPSSNSSSEDEDSSGVDEDDVSDIETGSEPESPIKAPQKRKRPPPKSTNKTVAKQSDSPDTTTPSLNSFSSGSKPTSSFTPTVGDKTKSRLATFTAADSPSTSKASSSEQEDNFPHLKLDFLQPHKIKDAKMRNRTDPEYDPKTLYVPDSFKKTTTPGMRQWWELKAKYFDTILFFKMGKFYELFHMDAVAGVNELGIIFMKGEQAHSGFPEIAYNRYAETLIQKGYKVVRIEQTETPDMMSERLKTSSKQPTKFDKVVRREVCRVTSKGTQTFSFMDGDCSGAQNSFLLAIAEKEENTEGCSTYGVCFVDTSIGKFFLGQFSDDRHCSRLRTLIAHYTPIQVLFEKNKMTAKTQLVLRNNLTSVSKEGLASGSEFWDSSKTLKRLAEEDYFKDNDEFVWPATIKKMISETDALGLTAADEYSLAVRALGAVTWYLQYSLLDQELLSMNNFEEYCPLDDIEVTECKKETFAGRQHMVLDGVTLANLDITENSANGTLEGTLLEQLDHCNTPFGRRLFRQWLCAPLCNPVSINDRLDAVEDLIGCPDLVATTTEILKKLPDLERSLNRIHSLGSASKSKNHPDSRAIIYDEAKYSKKKIEDFLLTIDGFRAMSKVAKKFQGHVKDFKSKLLTKTMTIQNEEESDGHFPDLHDDIEFFEHSFDHNKAKKDGVIVPNKGVDVDYDGASADIQATERSLNLYLDRQRTRLGCKAMTFWGTGKNRYQMEVPESALKRVPDDYELFSSKKGWKRYRTSEIDEYLSELADAEERKDAALKDTMRRIFHSFDERYKTWEVALQCISVLDVLMSLSSYSRCGDGVMCRPEVVSPADDTEPFLEIRDGRHPCIAKTFSGGDFIPNDTLIGVGDENSMETDEQENANSKIILVTGPNMGGKSTLMRQVGLITVIAQMGCYVPAEKCRMTPVDRVFTRLGASDRIMAGESTFFVELSETSAILQHATQHSLVLMDELGRGTATYDGTAIACSVVEELSRRVCCRTLFSTHYHSLVEEFSHDPNIRLGHMACMVENEDETDPTQETITFLYKLSHGACPKSYGFNAAKLANIPAEIIRVAVKKSREFEESTAKLRLVRALHKDCSVDKLSNLQQQIRDA</sequence>
<feature type="compositionally biased region" description="Polar residues" evidence="10">
    <location>
        <begin position="315"/>
        <end position="335"/>
    </location>
</feature>
<dbReference type="SMART" id="SM00533">
    <property type="entry name" value="MUTSd"/>
    <property type="match status" value="1"/>
</dbReference>
<dbReference type="Pfam" id="PF05192">
    <property type="entry name" value="MutS_III"/>
    <property type="match status" value="1"/>
</dbReference>
<evidence type="ECO:0000256" key="8">
    <source>
        <dbReference type="PIRNR" id="PIRNR037677"/>
    </source>
</evidence>
<evidence type="ECO:0000313" key="12">
    <source>
        <dbReference type="EMBL" id="OWF44615.1"/>
    </source>
</evidence>
<dbReference type="CDD" id="cd05837">
    <property type="entry name" value="PWWP_MSH6"/>
    <property type="match status" value="1"/>
</dbReference>
<dbReference type="SMART" id="SM00293">
    <property type="entry name" value="PWWP"/>
    <property type="match status" value="1"/>
</dbReference>
<dbReference type="Proteomes" id="UP000242188">
    <property type="component" value="Unassembled WGS sequence"/>
</dbReference>
<feature type="region of interest" description="Disordered" evidence="10">
    <location>
        <begin position="173"/>
        <end position="387"/>
    </location>
</feature>
<dbReference type="Gene3D" id="3.40.1170.10">
    <property type="entry name" value="DNA repair protein MutS, domain I"/>
    <property type="match status" value="1"/>
</dbReference>
<comment type="caution">
    <text evidence="12">The sequence shown here is derived from an EMBL/GenBank/DDBJ whole genome shotgun (WGS) entry which is preliminary data.</text>
</comment>
<dbReference type="FunFam" id="3.40.50.300:FF:000645">
    <property type="entry name" value="DNA mismatch repair protein"/>
    <property type="match status" value="1"/>
</dbReference>
<dbReference type="SUPFAM" id="SSF48334">
    <property type="entry name" value="DNA repair protein MutS, domain III"/>
    <property type="match status" value="1"/>
</dbReference>
<dbReference type="FunFam" id="1.10.1420.10:FF:000006">
    <property type="entry name" value="DNA mismatch repair protein"/>
    <property type="match status" value="1"/>
</dbReference>
<dbReference type="OrthoDB" id="10252754at2759"/>
<feature type="compositionally biased region" description="Low complexity" evidence="10">
    <location>
        <begin position="364"/>
        <end position="376"/>
    </location>
</feature>